<evidence type="ECO:0000313" key="1">
    <source>
        <dbReference type="EMBL" id="QHT20444.1"/>
    </source>
</evidence>
<reference evidence="1" key="1">
    <citation type="journal article" date="2020" name="Nature">
        <title>Giant virus diversity and host interactions through global metagenomics.</title>
        <authorList>
            <person name="Schulz F."/>
            <person name="Roux S."/>
            <person name="Paez-Espino D."/>
            <person name="Jungbluth S."/>
            <person name="Walsh D.A."/>
            <person name="Denef V.J."/>
            <person name="McMahon K.D."/>
            <person name="Konstantinidis K.T."/>
            <person name="Eloe-Fadrosh E.A."/>
            <person name="Kyrpides N.C."/>
            <person name="Woyke T."/>
        </authorList>
    </citation>
    <scope>NUCLEOTIDE SEQUENCE</scope>
    <source>
        <strain evidence="1">GVMAG-M-3300023174-60</strain>
    </source>
</reference>
<protein>
    <submittedName>
        <fullName evidence="1">Uncharacterized protein</fullName>
    </submittedName>
</protein>
<organism evidence="1">
    <name type="scientific">viral metagenome</name>
    <dbReference type="NCBI Taxonomy" id="1070528"/>
    <lineage>
        <taxon>unclassified sequences</taxon>
        <taxon>metagenomes</taxon>
        <taxon>organismal metagenomes</taxon>
    </lineage>
</organism>
<name>A0A6C0DUY1_9ZZZZ</name>
<sequence>MSADQIHFFLHLRNQIKLYHWQTRVYSRHIATDKTLENLDTAIDTYVEVYIGKYGRPKVSGKNASITLHNLSEAGAVRLVNAAVKYLQGPLTKTLKPTDTDLMNVRDEIIADLNQLLYLFTLK</sequence>
<accession>A0A6C0DUY1</accession>
<dbReference type="InterPro" id="IPR043876">
    <property type="entry name" value="DUF5856"/>
</dbReference>
<proteinExistence type="predicted"/>
<dbReference type="Pfam" id="PF19174">
    <property type="entry name" value="DUF5856"/>
    <property type="match status" value="1"/>
</dbReference>
<dbReference type="AlphaFoldDB" id="A0A6C0DUY1"/>
<dbReference type="EMBL" id="MN739677">
    <property type="protein sequence ID" value="QHT20444.1"/>
    <property type="molecule type" value="Genomic_DNA"/>
</dbReference>